<protein>
    <submittedName>
        <fullName evidence="1">Uncharacterized protein</fullName>
    </submittedName>
</protein>
<sequence>MISRKMRMKSSTSITTMKNDPSFLIILMKTINNRKLLSHRRFTPTDQKLTNLISTIRIKR</sequence>
<organism evidence="1 2">
    <name type="scientific">Jimgerdemannia flammicorona</name>
    <dbReference type="NCBI Taxonomy" id="994334"/>
    <lineage>
        <taxon>Eukaryota</taxon>
        <taxon>Fungi</taxon>
        <taxon>Fungi incertae sedis</taxon>
        <taxon>Mucoromycota</taxon>
        <taxon>Mucoromycotina</taxon>
        <taxon>Endogonomycetes</taxon>
        <taxon>Endogonales</taxon>
        <taxon>Endogonaceae</taxon>
        <taxon>Jimgerdemannia</taxon>
    </lineage>
</organism>
<gene>
    <name evidence="1" type="ORF">BC938DRAFT_475189</name>
</gene>
<dbReference type="Proteomes" id="UP000274822">
    <property type="component" value="Unassembled WGS sequence"/>
</dbReference>
<dbReference type="EMBL" id="RBNJ01002001">
    <property type="protein sequence ID" value="RUS32516.1"/>
    <property type="molecule type" value="Genomic_DNA"/>
</dbReference>
<proteinExistence type="predicted"/>
<comment type="caution">
    <text evidence="1">The sequence shown here is derived from an EMBL/GenBank/DDBJ whole genome shotgun (WGS) entry which is preliminary data.</text>
</comment>
<evidence type="ECO:0000313" key="1">
    <source>
        <dbReference type="EMBL" id="RUS32516.1"/>
    </source>
</evidence>
<evidence type="ECO:0000313" key="2">
    <source>
        <dbReference type="Proteomes" id="UP000274822"/>
    </source>
</evidence>
<accession>A0A433QRV6</accession>
<name>A0A433QRV6_9FUNG</name>
<dbReference type="AlphaFoldDB" id="A0A433QRV6"/>
<keyword evidence="2" id="KW-1185">Reference proteome</keyword>
<reference evidence="1 2" key="1">
    <citation type="journal article" date="2018" name="New Phytol.">
        <title>Phylogenomics of Endogonaceae and evolution of mycorrhizas within Mucoromycota.</title>
        <authorList>
            <person name="Chang Y."/>
            <person name="Desiro A."/>
            <person name="Na H."/>
            <person name="Sandor L."/>
            <person name="Lipzen A."/>
            <person name="Clum A."/>
            <person name="Barry K."/>
            <person name="Grigoriev I.V."/>
            <person name="Martin F.M."/>
            <person name="Stajich J.E."/>
            <person name="Smith M.E."/>
            <person name="Bonito G."/>
            <person name="Spatafora J.W."/>
        </authorList>
    </citation>
    <scope>NUCLEOTIDE SEQUENCE [LARGE SCALE GENOMIC DNA]</scope>
    <source>
        <strain evidence="1 2">AD002</strain>
    </source>
</reference>